<feature type="signal peptide" evidence="3">
    <location>
        <begin position="1"/>
        <end position="18"/>
    </location>
</feature>
<dbReference type="SUPFAM" id="SSF53850">
    <property type="entry name" value="Periplasmic binding protein-like II"/>
    <property type="match status" value="1"/>
</dbReference>
<sequence>MKKLVLTLMASSMLLAQGVVNVYTSRHYDSDKIVFDAFTAKTGIKVNLVQDKIDPLLNKLEQEGKDTSADLFMTVGAGDLYKAKTKGLLQAYSSKVVDEIVPQKFKDKDKTWAAITYRARVFVYDPKQIDAKELSTYEDLANAKFKGKVLTRSSTSSYNRHLIAFMITKDGVEKTQNWANKLVANFARDPKGNDRDQAKAIVAGNGAIAIMNSYYLGRMSVSKDPIEQEVFKKLKIFFPNQNDGGTHINISGAGITKYAKNIKEATALMEFLLSKEAQNILAQTNYEFPVNSKASPAEVVKSWGEFKASEIDFNDIAKNLEQAQVIADKALWK</sequence>
<gene>
    <name evidence="4" type="ORF">AVCANL283_07555</name>
</gene>
<dbReference type="Proteomes" id="UP000786183">
    <property type="component" value="Unassembled WGS sequence"/>
</dbReference>
<comment type="similarity">
    <text evidence="1">Belongs to the bacterial solute-binding protein 1 family.</text>
</comment>
<keyword evidence="2 3" id="KW-0732">Signal</keyword>
<dbReference type="InterPro" id="IPR026045">
    <property type="entry name" value="Ferric-bd"/>
</dbReference>
<dbReference type="Gene3D" id="3.40.190.10">
    <property type="entry name" value="Periplasmic binding protein-like II"/>
    <property type="match status" value="2"/>
</dbReference>
<evidence type="ECO:0000256" key="2">
    <source>
        <dbReference type="ARBA" id="ARBA00022729"/>
    </source>
</evidence>
<dbReference type="PIRSF" id="PIRSF002825">
    <property type="entry name" value="CfbpA"/>
    <property type="match status" value="1"/>
</dbReference>
<dbReference type="EMBL" id="JACGBB010000020">
    <property type="protein sequence ID" value="MBZ7987949.1"/>
    <property type="molecule type" value="Genomic_DNA"/>
</dbReference>
<evidence type="ECO:0000313" key="5">
    <source>
        <dbReference type="Proteomes" id="UP000786183"/>
    </source>
</evidence>
<dbReference type="RefSeq" id="WP_172233102.1">
    <property type="nucleotide sequence ID" value="NZ_CP035946.1"/>
</dbReference>
<dbReference type="Pfam" id="PF13343">
    <property type="entry name" value="SBP_bac_6"/>
    <property type="match status" value="1"/>
</dbReference>
<protein>
    <submittedName>
        <fullName evidence="4">Extracellular solute-binding protein</fullName>
    </submittedName>
</protein>
<dbReference type="PANTHER" id="PTHR30006">
    <property type="entry name" value="THIAMINE-BINDING PERIPLASMIC PROTEIN-RELATED"/>
    <property type="match status" value="1"/>
</dbReference>
<keyword evidence="5" id="KW-1185">Reference proteome</keyword>
<comment type="caution">
    <text evidence="4">The sequence shown here is derived from an EMBL/GenBank/DDBJ whole genome shotgun (WGS) entry which is preliminary data.</text>
</comment>
<organism evidence="4 5">
    <name type="scientific">Campylobacter canadensis</name>
    <dbReference type="NCBI Taxonomy" id="449520"/>
    <lineage>
        <taxon>Bacteria</taxon>
        <taxon>Pseudomonadati</taxon>
        <taxon>Campylobacterota</taxon>
        <taxon>Epsilonproteobacteria</taxon>
        <taxon>Campylobacterales</taxon>
        <taxon>Campylobacteraceae</taxon>
        <taxon>Campylobacter</taxon>
    </lineage>
</organism>
<reference evidence="4 5" key="1">
    <citation type="submission" date="2020-07" db="EMBL/GenBank/DDBJ databases">
        <title>Transfer of Campylobacter canadensis to the novel genus Avispirillum gen. nov., that also includes two novel species recovered from migratory waterfowl: Avispirillum anseris sp. nov. and Avispirillum brantae sp. nov.</title>
        <authorList>
            <person name="Miller W.G."/>
            <person name="Chapman M.H."/>
            <person name="Yee E."/>
            <person name="Inglis G.D."/>
        </authorList>
    </citation>
    <scope>NUCLEOTIDE SEQUENCE [LARGE SCALE GENOMIC DNA]</scope>
    <source>
        <strain evidence="4 5">L283</strain>
    </source>
</reference>
<dbReference type="PANTHER" id="PTHR30006:SF15">
    <property type="entry name" value="IRON-UTILIZATION PERIPLASMIC PROTEIN"/>
    <property type="match status" value="1"/>
</dbReference>
<evidence type="ECO:0000256" key="1">
    <source>
        <dbReference type="ARBA" id="ARBA00008520"/>
    </source>
</evidence>
<evidence type="ECO:0000256" key="3">
    <source>
        <dbReference type="SAM" id="SignalP"/>
    </source>
</evidence>
<feature type="chain" id="PRO_5047054787" evidence="3">
    <location>
        <begin position="19"/>
        <end position="333"/>
    </location>
</feature>
<proteinExistence type="inferred from homology"/>
<evidence type="ECO:0000313" key="4">
    <source>
        <dbReference type="EMBL" id="MBZ7987949.1"/>
    </source>
</evidence>
<name>A0ABS7WV93_9BACT</name>
<accession>A0ABS7WV93</accession>